<feature type="coiled-coil region" evidence="1">
    <location>
        <begin position="7"/>
        <end position="34"/>
    </location>
</feature>
<accession>A0A151RPD5</accession>
<proteinExistence type="predicted"/>
<dbReference type="PANTHER" id="PTHR45959:SF2">
    <property type="entry name" value="BHLH TRANSCRIPTION FACTOR"/>
    <property type="match status" value="1"/>
</dbReference>
<dbReference type="OMA" id="RDIIQNC"/>
<keyword evidence="1" id="KW-0175">Coiled coil</keyword>
<dbReference type="InterPro" id="IPR052610">
    <property type="entry name" value="bHLH_transcription_regulator"/>
</dbReference>
<evidence type="ECO:0000313" key="3">
    <source>
        <dbReference type="Proteomes" id="UP000075243"/>
    </source>
</evidence>
<sequence>MDKLSILNNTIDRVKYLQNRIKVLEEENQKRRMESMTTLANKKPNVNVSDNFFGISNGLDRPSKTFPTVQVSISTKDVIIKVICDKRNGIVRKLLATLAIHNLSVVCSNVLPFGSYALNISIIAKVRDIIQNCYIL</sequence>
<protein>
    <submittedName>
        <fullName evidence="2">Transcription factor bHLH25</fullName>
    </submittedName>
</protein>
<dbReference type="PANTHER" id="PTHR45959">
    <property type="entry name" value="BHLH TRANSCRIPTION FACTOR"/>
    <property type="match status" value="1"/>
</dbReference>
<evidence type="ECO:0000256" key="1">
    <source>
        <dbReference type="SAM" id="Coils"/>
    </source>
</evidence>
<dbReference type="AlphaFoldDB" id="A0A151RPD5"/>
<keyword evidence="3" id="KW-1185">Reference proteome</keyword>
<dbReference type="EMBL" id="KQ483628">
    <property type="protein sequence ID" value="KYP44390.1"/>
    <property type="molecule type" value="Genomic_DNA"/>
</dbReference>
<gene>
    <name evidence="2" type="ORF">KK1_034116</name>
</gene>
<organism evidence="2 3">
    <name type="scientific">Cajanus cajan</name>
    <name type="common">Pigeon pea</name>
    <name type="synonym">Cajanus indicus</name>
    <dbReference type="NCBI Taxonomy" id="3821"/>
    <lineage>
        <taxon>Eukaryota</taxon>
        <taxon>Viridiplantae</taxon>
        <taxon>Streptophyta</taxon>
        <taxon>Embryophyta</taxon>
        <taxon>Tracheophyta</taxon>
        <taxon>Spermatophyta</taxon>
        <taxon>Magnoliopsida</taxon>
        <taxon>eudicotyledons</taxon>
        <taxon>Gunneridae</taxon>
        <taxon>Pentapetalae</taxon>
        <taxon>rosids</taxon>
        <taxon>fabids</taxon>
        <taxon>Fabales</taxon>
        <taxon>Fabaceae</taxon>
        <taxon>Papilionoideae</taxon>
        <taxon>50 kb inversion clade</taxon>
        <taxon>NPAAA clade</taxon>
        <taxon>indigoferoid/millettioid clade</taxon>
        <taxon>Phaseoleae</taxon>
        <taxon>Cajanus</taxon>
    </lineage>
</organism>
<dbReference type="Proteomes" id="UP000075243">
    <property type="component" value="Unassembled WGS sequence"/>
</dbReference>
<dbReference type="STRING" id="3821.A0A151RPD5"/>
<evidence type="ECO:0000313" key="2">
    <source>
        <dbReference type="EMBL" id="KYP44390.1"/>
    </source>
</evidence>
<reference evidence="2" key="1">
    <citation type="journal article" date="2012" name="Nat. Biotechnol.">
        <title>Draft genome sequence of pigeonpea (Cajanus cajan), an orphan legume crop of resource-poor farmers.</title>
        <authorList>
            <person name="Varshney R.K."/>
            <person name="Chen W."/>
            <person name="Li Y."/>
            <person name="Bharti A.K."/>
            <person name="Saxena R.K."/>
            <person name="Schlueter J.A."/>
            <person name="Donoghue M.T."/>
            <person name="Azam S."/>
            <person name="Fan G."/>
            <person name="Whaley A.M."/>
            <person name="Farmer A.D."/>
            <person name="Sheridan J."/>
            <person name="Iwata A."/>
            <person name="Tuteja R."/>
            <person name="Penmetsa R.V."/>
            <person name="Wu W."/>
            <person name="Upadhyaya H.D."/>
            <person name="Yang S.P."/>
            <person name="Shah T."/>
            <person name="Saxena K.B."/>
            <person name="Michael T."/>
            <person name="McCombie W.R."/>
            <person name="Yang B."/>
            <person name="Zhang G."/>
            <person name="Yang H."/>
            <person name="Wang J."/>
            <person name="Spillane C."/>
            <person name="Cook D.R."/>
            <person name="May G.D."/>
            <person name="Xu X."/>
            <person name="Jackson S.A."/>
        </authorList>
    </citation>
    <scope>NUCLEOTIDE SEQUENCE [LARGE SCALE GENOMIC DNA]</scope>
</reference>
<name>A0A151RPD5_CAJCA</name>
<dbReference type="Gramene" id="C.cajan_36149.t">
    <property type="protein sequence ID" value="C.cajan_36149.t.cds1"/>
    <property type="gene ID" value="C.cajan_36149"/>
</dbReference>